<reference evidence="20 21" key="1">
    <citation type="submission" date="2016-03" db="EMBL/GenBank/DDBJ databases">
        <title>How can Kluyveromyces marxianus grow so fast - potential evolutionary course in Saccharomyces Complex revealed by comparative genomics.</title>
        <authorList>
            <person name="Mo W."/>
            <person name="Lu W."/>
            <person name="Yang X."/>
            <person name="Qi J."/>
            <person name="Lv H."/>
        </authorList>
    </citation>
    <scope>NUCLEOTIDE SEQUENCE [LARGE SCALE GENOMIC DNA]</scope>
    <source>
        <strain evidence="20 21">FIM1</strain>
    </source>
</reference>
<proteinExistence type="inferred from homology"/>
<dbReference type="Gene3D" id="3.40.50.80">
    <property type="entry name" value="Nucleotide-binding domain of ferredoxin-NADP reductase (FNR) module"/>
    <property type="match status" value="1"/>
</dbReference>
<dbReference type="Proteomes" id="UP000422736">
    <property type="component" value="Chromosome 7"/>
</dbReference>
<evidence type="ECO:0000256" key="14">
    <source>
        <dbReference type="ARBA" id="ARBA00023065"/>
    </source>
</evidence>
<keyword evidence="5" id="KW-0479">Metal-binding</keyword>
<evidence type="ECO:0000256" key="1">
    <source>
        <dbReference type="ARBA" id="ARBA00001974"/>
    </source>
</evidence>
<name>A0ABX6F4M0_KLUMA</name>
<evidence type="ECO:0000256" key="4">
    <source>
        <dbReference type="ARBA" id="ARBA00022448"/>
    </source>
</evidence>
<dbReference type="SUPFAM" id="SSF52343">
    <property type="entry name" value="Ferredoxin reductase-like, C-terminal NADP-linked domain"/>
    <property type="match status" value="1"/>
</dbReference>
<dbReference type="Pfam" id="PF08022">
    <property type="entry name" value="FAD_binding_8"/>
    <property type="match status" value="1"/>
</dbReference>
<evidence type="ECO:0000313" key="21">
    <source>
        <dbReference type="Proteomes" id="UP000422736"/>
    </source>
</evidence>
<keyword evidence="14" id="KW-0406">Ion transport</keyword>
<keyword evidence="12" id="KW-0560">Oxidoreductase</keyword>
<feature type="transmembrane region" description="Helical" evidence="17">
    <location>
        <begin position="239"/>
        <end position="257"/>
    </location>
</feature>
<dbReference type="InterPro" id="IPR013112">
    <property type="entry name" value="FAD-bd_8"/>
</dbReference>
<accession>A0ABX6F4M0</accession>
<dbReference type="Pfam" id="PF08030">
    <property type="entry name" value="NAD_binding_6"/>
    <property type="match status" value="1"/>
</dbReference>
<feature type="signal peptide" evidence="18">
    <location>
        <begin position="1"/>
        <end position="23"/>
    </location>
</feature>
<dbReference type="SFLD" id="SFLDS00052">
    <property type="entry name" value="Ferric_Reductase_Domain"/>
    <property type="match status" value="1"/>
</dbReference>
<keyword evidence="9" id="KW-0521">NADP</keyword>
<keyword evidence="10" id="KW-0249">Electron transport</keyword>
<evidence type="ECO:0000256" key="8">
    <source>
        <dbReference type="ARBA" id="ARBA00022827"/>
    </source>
</evidence>
<feature type="transmembrane region" description="Helical" evidence="17">
    <location>
        <begin position="383"/>
        <end position="402"/>
    </location>
</feature>
<gene>
    <name evidence="20" type="primary">CFL1</name>
    <name evidence="20" type="ORF">FIM1_4408</name>
</gene>
<dbReference type="InterPro" id="IPR039261">
    <property type="entry name" value="FNR_nucleotide-bd"/>
</dbReference>
<feature type="transmembrane region" description="Helical" evidence="17">
    <location>
        <begin position="354"/>
        <end position="371"/>
    </location>
</feature>
<organism evidence="20 21">
    <name type="scientific">Kluyveromyces marxianus</name>
    <name type="common">Yeast</name>
    <name type="synonym">Candida kefyr</name>
    <dbReference type="NCBI Taxonomy" id="4911"/>
    <lineage>
        <taxon>Eukaryota</taxon>
        <taxon>Fungi</taxon>
        <taxon>Dikarya</taxon>
        <taxon>Ascomycota</taxon>
        <taxon>Saccharomycotina</taxon>
        <taxon>Saccharomycetes</taxon>
        <taxon>Saccharomycetales</taxon>
        <taxon>Saccharomycetaceae</taxon>
        <taxon>Kluyveromyces</taxon>
    </lineage>
</organism>
<feature type="transmembrane region" description="Helical" evidence="17">
    <location>
        <begin position="277"/>
        <end position="298"/>
    </location>
</feature>
<keyword evidence="18" id="KW-0732">Signal</keyword>
<keyword evidence="11 17" id="KW-1133">Transmembrane helix</keyword>
<reference evidence="20 21" key="2">
    <citation type="submission" date="2019-11" db="EMBL/GenBank/DDBJ databases">
        <authorList>
            <person name="Lu H."/>
        </authorList>
    </citation>
    <scope>NUCLEOTIDE SEQUENCE [LARGE SCALE GENOMIC DNA]</scope>
    <source>
        <strain evidence="20 21">FIM1</strain>
    </source>
</reference>
<evidence type="ECO:0000313" key="20">
    <source>
        <dbReference type="EMBL" id="QGN18089.1"/>
    </source>
</evidence>
<keyword evidence="21" id="KW-1185">Reference proteome</keyword>
<evidence type="ECO:0000256" key="3">
    <source>
        <dbReference type="ARBA" id="ARBA00006278"/>
    </source>
</evidence>
<evidence type="ECO:0000256" key="10">
    <source>
        <dbReference type="ARBA" id="ARBA00022982"/>
    </source>
</evidence>
<dbReference type="InterPro" id="IPR051410">
    <property type="entry name" value="Ferric/Cupric_Reductase"/>
</dbReference>
<keyword evidence="8" id="KW-0274">FAD</keyword>
<evidence type="ECO:0000256" key="17">
    <source>
        <dbReference type="SAM" id="Phobius"/>
    </source>
</evidence>
<keyword evidence="5" id="KW-0349">Heme</keyword>
<evidence type="ECO:0000256" key="5">
    <source>
        <dbReference type="ARBA" id="ARBA00022617"/>
    </source>
</evidence>
<keyword evidence="16" id="KW-0325">Glycoprotein</keyword>
<evidence type="ECO:0000256" key="2">
    <source>
        <dbReference type="ARBA" id="ARBA00004141"/>
    </source>
</evidence>
<feature type="chain" id="PRO_5047073526" evidence="18">
    <location>
        <begin position="24"/>
        <end position="717"/>
    </location>
</feature>
<keyword evidence="13" id="KW-0408">Iron</keyword>
<feature type="transmembrane region" description="Helical" evidence="17">
    <location>
        <begin position="408"/>
        <end position="425"/>
    </location>
</feature>
<evidence type="ECO:0000256" key="11">
    <source>
        <dbReference type="ARBA" id="ARBA00022989"/>
    </source>
</evidence>
<feature type="domain" description="FAD-binding FR-type" evidence="19">
    <location>
        <begin position="417"/>
        <end position="535"/>
    </location>
</feature>
<evidence type="ECO:0000256" key="16">
    <source>
        <dbReference type="ARBA" id="ARBA00023180"/>
    </source>
</evidence>
<keyword evidence="6" id="KW-0285">Flavoprotein</keyword>
<comment type="cofactor">
    <cofactor evidence="1">
        <name>FAD</name>
        <dbReference type="ChEBI" id="CHEBI:57692"/>
    </cofactor>
</comment>
<keyword evidence="7 17" id="KW-0812">Transmembrane</keyword>
<evidence type="ECO:0000259" key="19">
    <source>
        <dbReference type="PROSITE" id="PS51384"/>
    </source>
</evidence>
<dbReference type="InterPro" id="IPR013130">
    <property type="entry name" value="Fe3_Rdtase_TM_dom"/>
</dbReference>
<evidence type="ECO:0000256" key="12">
    <source>
        <dbReference type="ARBA" id="ARBA00023002"/>
    </source>
</evidence>
<sequence>MKLLQLPTLLALLITFFVRFSAAADFDKIFRDRPPVEKITTSCHQAIIALATFCLNPRDTTCVCRNDAYAGSYFNCVFDQIKDDTTKAAFFGMMEGMCHFNETYVLDTYHNATAHMVNVSTVPNYNRTIPITYPIYYSPLIYVANFKSMENFFNSYHHSFYYGGTLTGYLVGIFFFGGIIHWFGVLFPKKTASIKRLFLKARSVRLFKKHVVVPSLFNGTHAAPAPITGGFYPTRGHSVLIGGYFIMWIVFLCISYRSHVVGDVVYSTRSIYLSRVIADRAGIICVYLIIMTFLLAGRNNLFIWWTGWKQSTFFAYHKAVARTCVLSAVIHACCYVHYYKLTHGYSVYAVKQTFWKYGSVAVVAGGIMLLQANGKLRALNYEVFLYLHIMLAIAFMVGAWHHVKDFDFTIFVYFATAFWAFDRFVRVVRILSFGVKTAQVRLVHDEVLVVTMPRNKFWPVYPGAFGYIYFMKTSLFWQSHPFSVVESEDGKSINLYIKIKKGATSIIMKQMQKQGCDSMEMKVLFEGPYGSEHKLDHYDHVMVYSSGNGIPGVYPYIIKLLKAPGSEKKTIKFNWIIQTRKAVDWFRDELAALQRFSNVEVVIHVTRHNKPTNAFESSDNEKNIGNGQEPLMVELTDSSNISDDYVVKEMSNIDFKYERPCVDFIVREDLSCVPTGDVAVLSCCHGSICDAVRAATADLCGSRSAGTLDYIEELQAW</sequence>
<evidence type="ECO:0000256" key="15">
    <source>
        <dbReference type="ARBA" id="ARBA00023136"/>
    </source>
</evidence>
<dbReference type="InterPro" id="IPR013121">
    <property type="entry name" value="Fe_red_NAD-bd_6"/>
</dbReference>
<evidence type="ECO:0000256" key="9">
    <source>
        <dbReference type="ARBA" id="ARBA00022857"/>
    </source>
</evidence>
<comment type="subcellular location">
    <subcellularLocation>
        <location evidence="2">Membrane</location>
        <topology evidence="2">Multi-pass membrane protein</topology>
    </subcellularLocation>
</comment>
<evidence type="ECO:0000256" key="6">
    <source>
        <dbReference type="ARBA" id="ARBA00022630"/>
    </source>
</evidence>
<evidence type="ECO:0000256" key="7">
    <source>
        <dbReference type="ARBA" id="ARBA00022692"/>
    </source>
</evidence>
<dbReference type="PROSITE" id="PS51384">
    <property type="entry name" value="FAD_FR"/>
    <property type="match status" value="1"/>
</dbReference>
<dbReference type="SFLD" id="SFLDG01168">
    <property type="entry name" value="Ferric_reductase_subgroup_(FRE"/>
    <property type="match status" value="1"/>
</dbReference>
<evidence type="ECO:0000256" key="18">
    <source>
        <dbReference type="SAM" id="SignalP"/>
    </source>
</evidence>
<dbReference type="EMBL" id="CP015061">
    <property type="protein sequence ID" value="QGN18089.1"/>
    <property type="molecule type" value="Genomic_DNA"/>
</dbReference>
<evidence type="ECO:0000256" key="13">
    <source>
        <dbReference type="ARBA" id="ARBA00023004"/>
    </source>
</evidence>
<feature type="transmembrane region" description="Helical" evidence="17">
    <location>
        <begin position="160"/>
        <end position="187"/>
    </location>
</feature>
<dbReference type="Pfam" id="PF01794">
    <property type="entry name" value="Ferric_reduct"/>
    <property type="match status" value="1"/>
</dbReference>
<comment type="similarity">
    <text evidence="3">Belongs to the ferric reductase (FRE) family.</text>
</comment>
<keyword evidence="4" id="KW-0813">Transport</keyword>
<protein>
    <submittedName>
        <fullName evidence="20">Ferric reductase transmembrane component 3</fullName>
    </submittedName>
</protein>
<keyword evidence="15 17" id="KW-0472">Membrane</keyword>
<feature type="transmembrane region" description="Helical" evidence="17">
    <location>
        <begin position="319"/>
        <end position="339"/>
    </location>
</feature>
<dbReference type="CDD" id="cd06186">
    <property type="entry name" value="NOX_Duox_like_FAD_NADP"/>
    <property type="match status" value="1"/>
</dbReference>
<dbReference type="PANTHER" id="PTHR32361">
    <property type="entry name" value="FERRIC/CUPRIC REDUCTASE TRANSMEMBRANE COMPONENT"/>
    <property type="match status" value="1"/>
</dbReference>
<dbReference type="InterPro" id="IPR017927">
    <property type="entry name" value="FAD-bd_FR_type"/>
</dbReference>
<dbReference type="PANTHER" id="PTHR32361:SF9">
    <property type="entry name" value="FERRIC REDUCTASE TRANSMEMBRANE COMPONENT 3-RELATED"/>
    <property type="match status" value="1"/>
</dbReference>